<keyword evidence="3" id="KW-1185">Reference proteome</keyword>
<dbReference type="EMBL" id="PYBJ01000044">
    <property type="protein sequence ID" value="PSM37276.1"/>
    <property type="molecule type" value="Genomic_DNA"/>
</dbReference>
<sequence length="150" mass="16009">MTWQRLIFPGAPLQRASGSVPASSRRSSLTGASCLQTKVSARTWCRDASKRYQPSWVQLLYFLPSWSFAAATTNVLFPPGRAAGAACAAGADEAVSGDRTASRASKESQRKERKNNERCAGDEGVTSQSIGRSAGTSGQHSAVVTRRTRS</sequence>
<feature type="compositionally biased region" description="Polar residues" evidence="1">
    <location>
        <begin position="125"/>
        <end position="142"/>
    </location>
</feature>
<reference evidence="2 3" key="1">
    <citation type="submission" date="2018-03" db="EMBL/GenBank/DDBJ databases">
        <title>Streptomyces dioscori sp. nov., a novel endophytic actinobacterium isolated from bulbil of Dioscorea bulbifera L.</title>
        <authorList>
            <person name="Zhikuan W."/>
        </authorList>
    </citation>
    <scope>NUCLEOTIDE SEQUENCE [LARGE SCALE GENOMIC DNA]</scope>
    <source>
        <strain evidence="2 3">A217</strain>
    </source>
</reference>
<dbReference type="AlphaFoldDB" id="A0A2P8PTF1"/>
<evidence type="ECO:0000313" key="2">
    <source>
        <dbReference type="EMBL" id="PSM37276.1"/>
    </source>
</evidence>
<feature type="compositionally biased region" description="Basic and acidic residues" evidence="1">
    <location>
        <begin position="100"/>
        <end position="121"/>
    </location>
</feature>
<evidence type="ECO:0000256" key="1">
    <source>
        <dbReference type="SAM" id="MobiDB-lite"/>
    </source>
</evidence>
<feature type="region of interest" description="Disordered" evidence="1">
    <location>
        <begin position="88"/>
        <end position="150"/>
    </location>
</feature>
<evidence type="ECO:0000313" key="3">
    <source>
        <dbReference type="Proteomes" id="UP000240429"/>
    </source>
</evidence>
<comment type="caution">
    <text evidence="2">The sequence shown here is derived from an EMBL/GenBank/DDBJ whole genome shotgun (WGS) entry which is preliminary data.</text>
</comment>
<proteinExistence type="predicted"/>
<gene>
    <name evidence="2" type="ORF">C6Y14_43220</name>
</gene>
<organism evidence="2 3">
    <name type="scientific">Streptomyces dioscori</name>
    <dbReference type="NCBI Taxonomy" id="2109333"/>
    <lineage>
        <taxon>Bacteria</taxon>
        <taxon>Bacillati</taxon>
        <taxon>Actinomycetota</taxon>
        <taxon>Actinomycetes</taxon>
        <taxon>Kitasatosporales</taxon>
        <taxon>Streptomycetaceae</taxon>
        <taxon>Streptomyces</taxon>
        <taxon>Streptomyces aurantiacus group</taxon>
    </lineage>
</organism>
<name>A0A2P8PTF1_9ACTN</name>
<protein>
    <submittedName>
        <fullName evidence="2">Uncharacterized protein</fullName>
    </submittedName>
</protein>
<dbReference type="Proteomes" id="UP000240429">
    <property type="component" value="Unassembled WGS sequence"/>
</dbReference>
<accession>A0A2P8PTF1</accession>